<dbReference type="Proteomes" id="UP000461880">
    <property type="component" value="Unassembled WGS sequence"/>
</dbReference>
<evidence type="ECO:0000259" key="2">
    <source>
        <dbReference type="Pfam" id="PF24828"/>
    </source>
</evidence>
<gene>
    <name evidence="3" type="ORF">FYJ51_11900</name>
</gene>
<evidence type="ECO:0000256" key="1">
    <source>
        <dbReference type="SAM" id="Coils"/>
    </source>
</evidence>
<evidence type="ECO:0000313" key="3">
    <source>
        <dbReference type="EMBL" id="MSS59595.1"/>
    </source>
</evidence>
<dbReference type="EMBL" id="VUMN01000038">
    <property type="protein sequence ID" value="MSS59595.1"/>
    <property type="molecule type" value="Genomic_DNA"/>
</dbReference>
<keyword evidence="1" id="KW-0175">Coiled coil</keyword>
<protein>
    <recommendedName>
        <fullName evidence="2">DUF7713 domain-containing protein</fullName>
    </recommendedName>
</protein>
<keyword evidence="4" id="KW-1185">Reference proteome</keyword>
<feature type="coiled-coil region" evidence="1">
    <location>
        <begin position="111"/>
        <end position="171"/>
    </location>
</feature>
<proteinExistence type="predicted"/>
<dbReference type="InterPro" id="IPR056130">
    <property type="entry name" value="DUF7713"/>
</dbReference>
<evidence type="ECO:0000313" key="4">
    <source>
        <dbReference type="Proteomes" id="UP000461880"/>
    </source>
</evidence>
<feature type="domain" description="DUF7713" evidence="2">
    <location>
        <begin position="401"/>
        <end position="449"/>
    </location>
</feature>
<accession>A0A7X2NU99</accession>
<dbReference type="Pfam" id="PF24828">
    <property type="entry name" value="DUF7713"/>
    <property type="match status" value="1"/>
</dbReference>
<dbReference type="RefSeq" id="WP_154505840.1">
    <property type="nucleotide sequence ID" value="NZ_VUMN01000038.1"/>
</dbReference>
<organism evidence="3 4">
    <name type="scientific">Stecheria intestinalis</name>
    <dbReference type="NCBI Taxonomy" id="2606630"/>
    <lineage>
        <taxon>Bacteria</taxon>
        <taxon>Bacillati</taxon>
        <taxon>Bacillota</taxon>
        <taxon>Erysipelotrichia</taxon>
        <taxon>Erysipelotrichales</taxon>
        <taxon>Erysipelotrichaceae</taxon>
        <taxon>Stecheria</taxon>
    </lineage>
</organism>
<reference evidence="3 4" key="1">
    <citation type="submission" date="2019-08" db="EMBL/GenBank/DDBJ databases">
        <title>In-depth cultivation of the pig gut microbiome towards novel bacterial diversity and tailored functional studies.</title>
        <authorList>
            <person name="Wylensek D."/>
            <person name="Hitch T.C.A."/>
            <person name="Clavel T."/>
        </authorList>
    </citation>
    <scope>NUCLEOTIDE SEQUENCE [LARGE SCALE GENOMIC DNA]</scope>
    <source>
        <strain evidence="3 4">Oil+RF-744-GAM-WT-6</strain>
    </source>
</reference>
<comment type="caution">
    <text evidence="3">The sequence shown here is derived from an EMBL/GenBank/DDBJ whole genome shotgun (WGS) entry which is preliminary data.</text>
</comment>
<dbReference type="AlphaFoldDB" id="A0A7X2NU99"/>
<sequence>MAEAAARIYLHPVADMETDQNGKASMKAMKEYFGLTMTKIRKLLVTAGVYSFEKDGKDMVQEVQKLKAEGFSAKEISKRLSCSIGTINSFLPYESGIYNADFTADGYDFANVSAEARRKRNQRKREKMKNTALIKEKEKEVRQMIDRRTYLDRCNDAIEEETRKHRKKTNQWLKDHGYSGRMNILQIEQKLEKEMKAGTVSLDSFPWFSDSYREKLKKNDEFPLGSMSMTIFEAVHGYYYDEPEERSDQNISALGIKFSSFRYLHGKPIGDYLFLPEKGAMYVKKDESTLMPADERMCGVIDEYHTPHMFLMSCFDSGDFRHYEMEEIYRCGKTGKILAHQPDTHFTFSVIGTAENDPYLVHEVIEKTAVGLQNLTLQRKKNRNWASSVYSDETYGYFSKAVGRFEVEENGHGIRMLVDGKEYSSDDFVKLFSSFEGFTVNYQIADRTEPIVESDMTLLPVRIDEDTLGDELYDLLFAMTQNHDGKFLSCKDVSAFDVLFEKLIKKLNYYYHSNPSNMGKDAGNRLIQILKEVGTDDEMFPEYEIKMVKQVIESA</sequence>
<name>A0A7X2NU99_9FIRM</name>